<keyword evidence="6" id="KW-0862">Zinc</keyword>
<dbReference type="CDD" id="cd05390">
    <property type="entry name" value="HypB"/>
    <property type="match status" value="1"/>
</dbReference>
<evidence type="ECO:0000256" key="4">
    <source>
        <dbReference type="ARBA" id="ARBA00022741"/>
    </source>
</evidence>
<keyword evidence="7" id="KW-0342">GTP-binding</keyword>
<dbReference type="GO" id="GO:0051604">
    <property type="term" value="P:protein maturation"/>
    <property type="evidence" value="ECO:0007669"/>
    <property type="project" value="InterPro"/>
</dbReference>
<dbReference type="InterPro" id="IPR004392">
    <property type="entry name" value="Hyd_mat_HypB"/>
</dbReference>
<organism evidence="10 11">
    <name type="scientific">Planktothrix paucivesiculata PCC 9631</name>
    <dbReference type="NCBI Taxonomy" id="671071"/>
    <lineage>
        <taxon>Bacteria</taxon>
        <taxon>Bacillati</taxon>
        <taxon>Cyanobacteriota</taxon>
        <taxon>Cyanophyceae</taxon>
        <taxon>Oscillatoriophycideae</taxon>
        <taxon>Oscillatoriales</taxon>
        <taxon>Microcoleaceae</taxon>
        <taxon>Planktothrix</taxon>
    </lineage>
</organism>
<dbReference type="Pfam" id="PF02492">
    <property type="entry name" value="cobW"/>
    <property type="match status" value="1"/>
</dbReference>
<dbReference type="SUPFAM" id="SSF52540">
    <property type="entry name" value="P-loop containing nucleoside triphosphate hydrolases"/>
    <property type="match status" value="1"/>
</dbReference>
<dbReference type="EMBL" id="CZCS02000006">
    <property type="protein sequence ID" value="VXD11346.1"/>
    <property type="molecule type" value="Genomic_DNA"/>
</dbReference>
<keyword evidence="5 10" id="KW-0378">Hydrolase</keyword>
<feature type="region of interest" description="Disordered" evidence="8">
    <location>
        <begin position="18"/>
        <end position="42"/>
    </location>
</feature>
<keyword evidence="4" id="KW-0547">Nucleotide-binding</keyword>
<protein>
    <submittedName>
        <fullName evidence="10">GTP hydrolase involved in nickel liganding into hydrogenases</fullName>
    </submittedName>
</protein>
<accession>A0A7Z9DUU5</accession>
<evidence type="ECO:0000256" key="6">
    <source>
        <dbReference type="ARBA" id="ARBA00022833"/>
    </source>
</evidence>
<gene>
    <name evidence="10" type="primary">hypB</name>
    <name evidence="10" type="ORF">PL9631_1030013</name>
</gene>
<sequence>MCTNCGCAVTPGTIEIHSHDDHDHPHTHDHDHDHDHHAHTHQTLTIHEAILSKNERLAERNRGFFWGKGLFVLNVLSSPGSGKTAFIERTLTDVNSYLPGAVIVGDLATDNDAQRLRRSGAQVVQITTGNVCHLEADMVAKAIFEINLDQVKLLIIENVGNLVCPAAYDLGENQRVALLSVTEGEDKPLKYPTLFKTADVVIINKIDIAEVVGFDRELALNNIKKIVPQARIFEVSAKTGVGMKEWYQFLEQQISGSDCTLIVK</sequence>
<dbReference type="GO" id="GO:0003924">
    <property type="term" value="F:GTPase activity"/>
    <property type="evidence" value="ECO:0007669"/>
    <property type="project" value="InterPro"/>
</dbReference>
<dbReference type="Gene3D" id="3.40.50.300">
    <property type="entry name" value="P-loop containing nucleotide triphosphate hydrolases"/>
    <property type="match status" value="1"/>
</dbReference>
<comment type="caution">
    <text evidence="10">The sequence shown here is derived from an EMBL/GenBank/DDBJ whole genome shotgun (WGS) entry which is preliminary data.</text>
</comment>
<evidence type="ECO:0000256" key="7">
    <source>
        <dbReference type="ARBA" id="ARBA00023134"/>
    </source>
</evidence>
<comment type="similarity">
    <text evidence="1">Belongs to the SIMIBI class G3E GTPase family. HypB/HupM subfamily.</text>
</comment>
<evidence type="ECO:0000313" key="10">
    <source>
        <dbReference type="EMBL" id="VXD11346.1"/>
    </source>
</evidence>
<dbReference type="PANTHER" id="PTHR30134:SF2">
    <property type="entry name" value="HYDROGENASE MATURATION FACTOR HYPB"/>
    <property type="match status" value="1"/>
</dbReference>
<dbReference type="GO" id="GO:0016151">
    <property type="term" value="F:nickel cation binding"/>
    <property type="evidence" value="ECO:0007669"/>
    <property type="project" value="InterPro"/>
</dbReference>
<dbReference type="RefSeq" id="WP_083623308.1">
    <property type="nucleotide sequence ID" value="NZ_LR735026.1"/>
</dbReference>
<keyword evidence="2" id="KW-0533">Nickel</keyword>
<feature type="compositionally biased region" description="Basic and acidic residues" evidence="8">
    <location>
        <begin position="18"/>
        <end position="36"/>
    </location>
</feature>
<dbReference type="InterPro" id="IPR003495">
    <property type="entry name" value="CobW/HypB/UreG_nucleotide-bd"/>
</dbReference>
<dbReference type="NCBIfam" id="TIGR00073">
    <property type="entry name" value="hypB"/>
    <property type="match status" value="1"/>
</dbReference>
<dbReference type="GO" id="GO:0005525">
    <property type="term" value="F:GTP binding"/>
    <property type="evidence" value="ECO:0007669"/>
    <property type="project" value="UniProtKB-KW"/>
</dbReference>
<dbReference type="GO" id="GO:0008270">
    <property type="term" value="F:zinc ion binding"/>
    <property type="evidence" value="ECO:0007669"/>
    <property type="project" value="TreeGrafter"/>
</dbReference>
<dbReference type="PANTHER" id="PTHR30134">
    <property type="entry name" value="HYDROGENASE PROTEIN ASSEMBLY PROTEIN, NICKEL CHAPERONE"/>
    <property type="match status" value="1"/>
</dbReference>
<evidence type="ECO:0000256" key="1">
    <source>
        <dbReference type="ARBA" id="ARBA00006211"/>
    </source>
</evidence>
<evidence type="ECO:0000256" key="8">
    <source>
        <dbReference type="SAM" id="MobiDB-lite"/>
    </source>
</evidence>
<proteinExistence type="inferred from homology"/>
<dbReference type="PIRSF" id="PIRSF005624">
    <property type="entry name" value="Ni-bind_GTPase"/>
    <property type="match status" value="1"/>
</dbReference>
<name>A0A7Z9DUU5_9CYAN</name>
<evidence type="ECO:0000256" key="3">
    <source>
        <dbReference type="ARBA" id="ARBA00022723"/>
    </source>
</evidence>
<evidence type="ECO:0000259" key="9">
    <source>
        <dbReference type="Pfam" id="PF02492"/>
    </source>
</evidence>
<evidence type="ECO:0000313" key="11">
    <source>
        <dbReference type="Proteomes" id="UP000182190"/>
    </source>
</evidence>
<evidence type="ECO:0000256" key="2">
    <source>
        <dbReference type="ARBA" id="ARBA00022596"/>
    </source>
</evidence>
<keyword evidence="3" id="KW-0479">Metal-binding</keyword>
<keyword evidence="11" id="KW-1185">Reference proteome</keyword>
<evidence type="ECO:0000256" key="5">
    <source>
        <dbReference type="ARBA" id="ARBA00022801"/>
    </source>
</evidence>
<dbReference type="OrthoDB" id="9802035at2"/>
<dbReference type="InterPro" id="IPR027417">
    <property type="entry name" value="P-loop_NTPase"/>
</dbReference>
<dbReference type="AlphaFoldDB" id="A0A7Z9DUU5"/>
<feature type="domain" description="CobW/HypB/UreG nucleotide-binding" evidence="9">
    <location>
        <begin position="73"/>
        <end position="233"/>
    </location>
</feature>
<dbReference type="Proteomes" id="UP000182190">
    <property type="component" value="Unassembled WGS sequence"/>
</dbReference>
<reference evidence="10" key="1">
    <citation type="submission" date="2019-10" db="EMBL/GenBank/DDBJ databases">
        <authorList>
            <consortium name="Genoscope - CEA"/>
            <person name="William W."/>
        </authorList>
    </citation>
    <scope>NUCLEOTIDE SEQUENCE [LARGE SCALE GENOMIC DNA]</scope>
    <source>
        <strain evidence="10">BBR_PRJEB10994</strain>
    </source>
</reference>